<dbReference type="GO" id="GO:0016874">
    <property type="term" value="F:ligase activity"/>
    <property type="evidence" value="ECO:0007669"/>
    <property type="project" value="UniProtKB-KW"/>
</dbReference>
<evidence type="ECO:0000256" key="2">
    <source>
        <dbReference type="ARBA" id="ARBA00022723"/>
    </source>
</evidence>
<feature type="binding site" evidence="7">
    <location>
        <position position="44"/>
    </location>
    <ligand>
        <name>L-glutamate</name>
        <dbReference type="ChEBI" id="CHEBI:29985"/>
    </ligand>
</feature>
<comment type="cofactor">
    <cofactor evidence="7">
        <name>Zn(2+)</name>
        <dbReference type="ChEBI" id="CHEBI:29105"/>
    </cofactor>
    <text evidence="7">Binds 1 zinc ion per subunit.</text>
</comment>
<dbReference type="NCBIfam" id="NF004313">
    <property type="entry name" value="PRK05710.1-2"/>
    <property type="match status" value="1"/>
</dbReference>
<feature type="binding site" evidence="7">
    <location>
        <position position="120"/>
    </location>
    <ligand>
        <name>Zn(2+)</name>
        <dbReference type="ChEBI" id="CHEBI:29105"/>
    </ligand>
</feature>
<dbReference type="EMBL" id="JBGUAW010000011">
    <property type="protein sequence ID" value="MFA9462178.1"/>
    <property type="molecule type" value="Genomic_DNA"/>
</dbReference>
<evidence type="ECO:0000256" key="1">
    <source>
        <dbReference type="ARBA" id="ARBA00022598"/>
    </source>
</evidence>
<feature type="short sequence motif" description="'KMSKS' region" evidence="7">
    <location>
        <begin position="234"/>
        <end position="238"/>
    </location>
</feature>
<feature type="binding site" evidence="7">
    <location>
        <position position="196"/>
    </location>
    <ligand>
        <name>L-glutamate</name>
        <dbReference type="ChEBI" id="CHEBI:29985"/>
    </ligand>
</feature>
<comment type="similarity">
    <text evidence="7">Belongs to the class-I aminoacyl-tRNA synthetase family. GluQ subfamily.</text>
</comment>
<evidence type="ECO:0000256" key="7">
    <source>
        <dbReference type="HAMAP-Rule" id="MF_01428"/>
    </source>
</evidence>
<dbReference type="PANTHER" id="PTHR43311">
    <property type="entry name" value="GLUTAMATE--TRNA LIGASE"/>
    <property type="match status" value="1"/>
</dbReference>
<dbReference type="Proteomes" id="UP001575181">
    <property type="component" value="Unassembled WGS sequence"/>
</dbReference>
<dbReference type="PRINTS" id="PR00987">
    <property type="entry name" value="TRNASYNTHGLU"/>
</dbReference>
<dbReference type="SUPFAM" id="SSF52374">
    <property type="entry name" value="Nucleotidylyl transferase"/>
    <property type="match status" value="1"/>
</dbReference>
<feature type="binding site" evidence="7">
    <location>
        <position position="102"/>
    </location>
    <ligand>
        <name>Zn(2+)</name>
        <dbReference type="ChEBI" id="CHEBI:29105"/>
    </ligand>
</feature>
<evidence type="ECO:0000256" key="4">
    <source>
        <dbReference type="ARBA" id="ARBA00022833"/>
    </source>
</evidence>
<gene>
    <name evidence="10" type="primary">gluQRS</name>
    <name evidence="7" type="synonym">gluQ</name>
    <name evidence="10" type="ORF">ACERLL_15270</name>
</gene>
<keyword evidence="11" id="KW-1185">Reference proteome</keyword>
<dbReference type="InterPro" id="IPR022380">
    <property type="entry name" value="Glu-Q_tRNA(Asp)_Synthase"/>
</dbReference>
<dbReference type="InterPro" id="IPR000924">
    <property type="entry name" value="Glu/Gln-tRNA-synth"/>
</dbReference>
<keyword evidence="5 7" id="KW-0067">ATP-binding</keyword>
<dbReference type="Pfam" id="PF00749">
    <property type="entry name" value="tRNA-synt_1c"/>
    <property type="match status" value="1"/>
</dbReference>
<dbReference type="NCBIfam" id="NF004314">
    <property type="entry name" value="PRK05710.1-3"/>
    <property type="match status" value="1"/>
</dbReference>
<keyword evidence="8" id="KW-0648">Protein biosynthesis</keyword>
<feature type="binding site" evidence="7">
    <location>
        <position position="237"/>
    </location>
    <ligand>
        <name>ATP</name>
        <dbReference type="ChEBI" id="CHEBI:30616"/>
    </ligand>
</feature>
<feature type="binding site" evidence="7">
    <location>
        <position position="124"/>
    </location>
    <ligand>
        <name>Zn(2+)</name>
        <dbReference type="ChEBI" id="CHEBI:29105"/>
    </ligand>
</feature>
<dbReference type="InterPro" id="IPR020058">
    <property type="entry name" value="Glu/Gln-tRNA-synth_Ib_cat-dom"/>
</dbReference>
<feature type="binding site" evidence="7">
    <location>
        <begin position="8"/>
        <end position="12"/>
    </location>
    <ligand>
        <name>L-glutamate</name>
        <dbReference type="ChEBI" id="CHEBI:29985"/>
    </ligand>
</feature>
<comment type="function">
    <text evidence="7">Catalyzes the tRNA-independent activation of glutamate in presence of ATP and the subsequent transfer of glutamate onto a tRNA(Asp). Glutamate is transferred on the 2-amino-5-(4,5-dihydroxy-2-cyclopenten-1-yl) moiety of the queuosine in the wobble position of the QUC anticodon.</text>
</comment>
<keyword evidence="4 7" id="KW-0862">Zinc</keyword>
<dbReference type="RefSeq" id="WP_373656965.1">
    <property type="nucleotide sequence ID" value="NZ_JBGUAW010000011.1"/>
</dbReference>
<sequence>MHTPYTGRFAPSPTGALHFGSLVAALASYLEARAHGGYWLVRMEDLDPPRVEPGAADGILRTLEAYGLRWDGPVLYQSTRTEAYQATLETLRREGLAYDCGCTRKEIRAAVEARGLGAVYPGTCRGGLPPGKAPRAVRLRVADREITFDDTVQGRFVQDLAAEVGDFVVRRADGLFAYQLAVVADDAEQGVTHVVRGADLLGSTPRQIFLQDCLGVATPEYAHVPLAATPQGHKLSKQTRARALPEADPVPQLVAAFAFLGQPLPADGERMTTEAFWDWARAVWDPDRIAPQERVAFSGS</sequence>
<organism evidence="10 11">
    <name type="scientific">Thiohalorhabdus methylotrophus</name>
    <dbReference type="NCBI Taxonomy" id="3242694"/>
    <lineage>
        <taxon>Bacteria</taxon>
        <taxon>Pseudomonadati</taxon>
        <taxon>Pseudomonadota</taxon>
        <taxon>Gammaproteobacteria</taxon>
        <taxon>Thiohalorhabdales</taxon>
        <taxon>Thiohalorhabdaceae</taxon>
        <taxon>Thiohalorhabdus</taxon>
    </lineage>
</organism>
<dbReference type="InterPro" id="IPR049940">
    <property type="entry name" value="GluQ/Sye"/>
</dbReference>
<feature type="binding site" evidence="7">
    <location>
        <position position="178"/>
    </location>
    <ligand>
        <name>L-glutamate</name>
        <dbReference type="ChEBI" id="CHEBI:29985"/>
    </ligand>
</feature>
<comment type="caution">
    <text evidence="10">The sequence shown here is derived from an EMBL/GenBank/DDBJ whole genome shotgun (WGS) entry which is preliminary data.</text>
</comment>
<evidence type="ECO:0000313" key="11">
    <source>
        <dbReference type="Proteomes" id="UP001575181"/>
    </source>
</evidence>
<keyword evidence="3 7" id="KW-0547">Nucleotide-binding</keyword>
<dbReference type="Gene3D" id="3.40.50.620">
    <property type="entry name" value="HUPs"/>
    <property type="match status" value="1"/>
</dbReference>
<evidence type="ECO:0000256" key="8">
    <source>
        <dbReference type="RuleBase" id="RU363037"/>
    </source>
</evidence>
<dbReference type="PANTHER" id="PTHR43311:SF1">
    <property type="entry name" value="GLUTAMYL-Q TRNA(ASP) SYNTHETASE"/>
    <property type="match status" value="1"/>
</dbReference>
<dbReference type="EC" id="6.1.1.-" evidence="7"/>
<keyword evidence="2 7" id="KW-0479">Metal-binding</keyword>
<dbReference type="NCBIfam" id="TIGR03838">
    <property type="entry name" value="queuosine_YadB"/>
    <property type="match status" value="1"/>
</dbReference>
<evidence type="ECO:0000259" key="9">
    <source>
        <dbReference type="Pfam" id="PF00749"/>
    </source>
</evidence>
<name>A0ABV4TXX1_9GAMM</name>
<feature type="binding site" evidence="7">
    <location>
        <position position="100"/>
    </location>
    <ligand>
        <name>Zn(2+)</name>
        <dbReference type="ChEBI" id="CHEBI:29105"/>
    </ligand>
</feature>
<evidence type="ECO:0000256" key="6">
    <source>
        <dbReference type="ARBA" id="ARBA00023146"/>
    </source>
</evidence>
<protein>
    <recommendedName>
        <fullName evidence="7">Glutamyl-Q tRNA(Asp) synthetase</fullName>
        <shortName evidence="7">Glu-Q-RSs</shortName>
        <ecNumber evidence="7">6.1.1.-</ecNumber>
    </recommendedName>
</protein>
<reference evidence="10 11" key="1">
    <citation type="submission" date="2024-08" db="EMBL/GenBank/DDBJ databases">
        <title>Whole-genome sequencing of halo(alkali)philic microorganisms from hypersaline lakes.</title>
        <authorList>
            <person name="Sorokin D.Y."/>
            <person name="Merkel A.Y."/>
            <person name="Messina E."/>
            <person name="Yakimov M."/>
        </authorList>
    </citation>
    <scope>NUCLEOTIDE SEQUENCE [LARGE SCALE GENOMIC DNA]</scope>
    <source>
        <strain evidence="10 11">Cl-TMA</strain>
    </source>
</reference>
<evidence type="ECO:0000256" key="3">
    <source>
        <dbReference type="ARBA" id="ARBA00022741"/>
    </source>
</evidence>
<proteinExistence type="inferred from homology"/>
<dbReference type="InterPro" id="IPR014729">
    <property type="entry name" value="Rossmann-like_a/b/a_fold"/>
</dbReference>
<feature type="domain" description="Glutamyl/glutaminyl-tRNA synthetase class Ib catalytic" evidence="9">
    <location>
        <begin position="8"/>
        <end position="240"/>
    </location>
</feature>
<keyword evidence="6 7" id="KW-0030">Aminoacyl-tRNA synthetase</keyword>
<evidence type="ECO:0000313" key="10">
    <source>
        <dbReference type="EMBL" id="MFA9462178.1"/>
    </source>
</evidence>
<feature type="short sequence motif" description="'HIGH' region" evidence="7">
    <location>
        <begin position="11"/>
        <end position="21"/>
    </location>
</feature>
<dbReference type="HAMAP" id="MF_01428">
    <property type="entry name" value="Glu_Q_tRNA_synth"/>
    <property type="match status" value="1"/>
</dbReference>
<keyword evidence="1 7" id="KW-0436">Ligase</keyword>
<evidence type="ECO:0000256" key="5">
    <source>
        <dbReference type="ARBA" id="ARBA00022840"/>
    </source>
</evidence>
<accession>A0ABV4TXX1</accession>